<dbReference type="AlphaFoldDB" id="A0AAV1WT31"/>
<comment type="caution">
    <text evidence="1">The sequence shown here is derived from an EMBL/GenBank/DDBJ whole genome shotgun (WGS) entry which is preliminary data.</text>
</comment>
<protein>
    <recommendedName>
        <fullName evidence="3">C3H1-type domain-containing protein</fullName>
    </recommendedName>
</protein>
<dbReference type="EMBL" id="CAXHTB010000009">
    <property type="protein sequence ID" value="CAL0312500.1"/>
    <property type="molecule type" value="Genomic_DNA"/>
</dbReference>
<accession>A0AAV1WT31</accession>
<keyword evidence="2" id="KW-1185">Reference proteome</keyword>
<gene>
    <name evidence="1" type="ORF">LLUT_LOCUS13560</name>
</gene>
<evidence type="ECO:0008006" key="3">
    <source>
        <dbReference type="Google" id="ProtNLM"/>
    </source>
</evidence>
<reference evidence="1 2" key="1">
    <citation type="submission" date="2024-03" db="EMBL/GenBank/DDBJ databases">
        <authorList>
            <person name="Martinez-Hernandez J."/>
        </authorList>
    </citation>
    <scope>NUCLEOTIDE SEQUENCE [LARGE SCALE GENOMIC DNA]</scope>
</reference>
<name>A0AAV1WT31_LUPLU</name>
<sequence>MYMSMSNTFVSPFTINGSPHSSISSTMDAKKKEQGQNTSITFFSSEPHTFYPMFSTMEFNEQNNARANKSYYHSFAPCEAACGYSDACFEKHGFDKSETDSCSEGNVGDECDDDDDEVGLDELLHDGKEKKKIEQLAAMVGVDSTEPAIVLAEVVRVLTHLKRINQFYLSA</sequence>
<evidence type="ECO:0000313" key="2">
    <source>
        <dbReference type="Proteomes" id="UP001497480"/>
    </source>
</evidence>
<dbReference type="Proteomes" id="UP001497480">
    <property type="component" value="Unassembled WGS sequence"/>
</dbReference>
<proteinExistence type="predicted"/>
<evidence type="ECO:0000313" key="1">
    <source>
        <dbReference type="EMBL" id="CAL0312500.1"/>
    </source>
</evidence>
<organism evidence="1 2">
    <name type="scientific">Lupinus luteus</name>
    <name type="common">European yellow lupine</name>
    <dbReference type="NCBI Taxonomy" id="3873"/>
    <lineage>
        <taxon>Eukaryota</taxon>
        <taxon>Viridiplantae</taxon>
        <taxon>Streptophyta</taxon>
        <taxon>Embryophyta</taxon>
        <taxon>Tracheophyta</taxon>
        <taxon>Spermatophyta</taxon>
        <taxon>Magnoliopsida</taxon>
        <taxon>eudicotyledons</taxon>
        <taxon>Gunneridae</taxon>
        <taxon>Pentapetalae</taxon>
        <taxon>rosids</taxon>
        <taxon>fabids</taxon>
        <taxon>Fabales</taxon>
        <taxon>Fabaceae</taxon>
        <taxon>Papilionoideae</taxon>
        <taxon>50 kb inversion clade</taxon>
        <taxon>genistoids sensu lato</taxon>
        <taxon>core genistoids</taxon>
        <taxon>Genisteae</taxon>
        <taxon>Lupinus</taxon>
    </lineage>
</organism>